<dbReference type="InterPro" id="IPR011387">
    <property type="entry name" value="TIF2A"/>
</dbReference>
<feature type="compositionally biased region" description="Basic residues" evidence="11">
    <location>
        <begin position="480"/>
        <end position="492"/>
    </location>
</feature>
<evidence type="ECO:0000256" key="1">
    <source>
        <dbReference type="ARBA" id="ARBA00003993"/>
    </source>
</evidence>
<evidence type="ECO:0000256" key="3">
    <source>
        <dbReference type="ARBA" id="ARBA00013819"/>
    </source>
</evidence>
<comment type="caution">
    <text evidence="13">The sequence shown here is derived from an EMBL/GenBank/DDBJ whole genome shotgun (WGS) entry which is preliminary data.</text>
</comment>
<name>A0A8K0DA39_IGNLU</name>
<keyword evidence="7 10" id="KW-0810">Translation regulation</keyword>
<dbReference type="GO" id="GO:0006417">
    <property type="term" value="P:regulation of translation"/>
    <property type="evidence" value="ECO:0007669"/>
    <property type="project" value="UniProtKB-KW"/>
</dbReference>
<dbReference type="PANTHER" id="PTHR13227:SF0">
    <property type="entry name" value="EUKARYOTIC TRANSLATION INITIATION FACTOR 2A"/>
    <property type="match status" value="1"/>
</dbReference>
<feature type="compositionally biased region" description="Polar residues" evidence="11">
    <location>
        <begin position="502"/>
        <end position="518"/>
    </location>
</feature>
<dbReference type="FunFam" id="2.130.10.10:FF:000149">
    <property type="entry name" value="Eukaryotic translation initiation factor 2A"/>
    <property type="match status" value="1"/>
</dbReference>
<evidence type="ECO:0000256" key="10">
    <source>
        <dbReference type="PIRNR" id="PIRNR017222"/>
    </source>
</evidence>
<comment type="function">
    <text evidence="1 10">Functions in the early steps of protein synthesis of a small number of specific mRNAs. Acts by directing the binding of methionyl-tRNAi to 40S ribosomal subunits. In contrast to the eIF-2 complex, it binds methionyl-tRNAi to 40S subunits in a codon-dependent manner, whereas the eIF-2 complex binds methionyl-tRNAi to 40S subunits in a GTP-dependent manner.</text>
</comment>
<dbReference type="InterPro" id="IPR015943">
    <property type="entry name" value="WD40/YVTN_repeat-like_dom_sf"/>
</dbReference>
<dbReference type="GO" id="GO:0003743">
    <property type="term" value="F:translation initiation factor activity"/>
    <property type="evidence" value="ECO:0007669"/>
    <property type="project" value="UniProtKB-UniRule"/>
</dbReference>
<dbReference type="PIRSF" id="PIRSF017222">
    <property type="entry name" value="eIF2A"/>
    <property type="match status" value="1"/>
</dbReference>
<reference evidence="13" key="1">
    <citation type="submission" date="2019-08" db="EMBL/GenBank/DDBJ databases">
        <title>The genome of the North American firefly Photinus pyralis.</title>
        <authorList>
            <consortium name="Photinus pyralis genome working group"/>
            <person name="Fallon T.R."/>
            <person name="Sander Lower S.E."/>
            <person name="Weng J.-K."/>
        </authorList>
    </citation>
    <scope>NUCLEOTIDE SEQUENCE</scope>
    <source>
        <strain evidence="13">TRF0915ILg1</strain>
        <tissue evidence="13">Whole body</tissue>
    </source>
</reference>
<evidence type="ECO:0000256" key="4">
    <source>
        <dbReference type="ARBA" id="ARBA00022540"/>
    </source>
</evidence>
<dbReference type="EMBL" id="VTPC01002121">
    <property type="protein sequence ID" value="KAF2900544.1"/>
    <property type="molecule type" value="Genomic_DNA"/>
</dbReference>
<evidence type="ECO:0000256" key="8">
    <source>
        <dbReference type="ARBA" id="ARBA00022917"/>
    </source>
</evidence>
<dbReference type="GO" id="GO:0003729">
    <property type="term" value="F:mRNA binding"/>
    <property type="evidence" value="ECO:0007669"/>
    <property type="project" value="TreeGrafter"/>
</dbReference>
<accession>A0A8K0DA39</accession>
<dbReference type="OrthoDB" id="2194683at2759"/>
<evidence type="ECO:0000256" key="11">
    <source>
        <dbReference type="SAM" id="MobiDB-lite"/>
    </source>
</evidence>
<dbReference type="GO" id="GO:0022627">
    <property type="term" value="C:cytosolic small ribosomal subunit"/>
    <property type="evidence" value="ECO:0007669"/>
    <property type="project" value="TreeGrafter"/>
</dbReference>
<evidence type="ECO:0000256" key="6">
    <source>
        <dbReference type="ARBA" id="ARBA00022737"/>
    </source>
</evidence>
<protein>
    <recommendedName>
        <fullName evidence="3 10">Eukaryotic translation initiation factor 2A</fullName>
        <shortName evidence="10">eIF-2A</shortName>
    </recommendedName>
</protein>
<sequence length="576" mass="64590">MESAIPIAVRSSSGISVNWGPPKFTINDAFEEVRSKGCRAMLFSPNGDYFAYVIGQNLHILKTSWESIAVLQGTKGYHLTFSPKGTYLCSWEYFTVNNSNPQGSPNLNVYKTENGELVKGFICKKQTNWEPQWSSDEFLCSRLINTDVVFYEDNNFNNIVHRISAPHKVTSYSLSPTSGSYFVVCHTQGNPGQPSFVRLFKYPNFDNHQTLANKSFFQADKVEYYWNSKGTHVLLLAMTEVDKTGGSYYGKQSLHFIGTNGQTSLVSLSKEGPIHSVAWSPKTQEFCVIYGFMPSKTTIFNLKCDPIFEFGTGPRNSIYYNPQGNILLLGGFGNLQGQVELWETNSRKIIGKCEAPDSTHLQWSPDGIHFLTATTAPRLRTGNGYKIWHYSGALIFERPWSKEVELYDVCWQKYPKSVFKESAVSFAKVESIASSQPQASKQVYRPPSARNRPAVSFKLHDDEEPAHKPGGDGTPSKAALKQKKKRENRKARKQEETDDPASPSNGSTSTPVVSNVQVVLTGDPEKDKKIKNIKKKLDAIAKLKEQQSQGKTLEINQLAKIKGEDDLLKELKQLQL</sequence>
<evidence type="ECO:0000256" key="7">
    <source>
        <dbReference type="ARBA" id="ARBA00022845"/>
    </source>
</evidence>
<evidence type="ECO:0000313" key="13">
    <source>
        <dbReference type="EMBL" id="KAF2900544.1"/>
    </source>
</evidence>
<evidence type="ECO:0000259" key="12">
    <source>
        <dbReference type="Pfam" id="PF08662"/>
    </source>
</evidence>
<dbReference type="AlphaFoldDB" id="A0A8K0DA39"/>
<keyword evidence="5" id="KW-0853">WD repeat</keyword>
<organism evidence="13 14">
    <name type="scientific">Ignelater luminosus</name>
    <name type="common">Cucubano</name>
    <name type="synonym">Pyrophorus luminosus</name>
    <dbReference type="NCBI Taxonomy" id="2038154"/>
    <lineage>
        <taxon>Eukaryota</taxon>
        <taxon>Metazoa</taxon>
        <taxon>Ecdysozoa</taxon>
        <taxon>Arthropoda</taxon>
        <taxon>Hexapoda</taxon>
        <taxon>Insecta</taxon>
        <taxon>Pterygota</taxon>
        <taxon>Neoptera</taxon>
        <taxon>Endopterygota</taxon>
        <taxon>Coleoptera</taxon>
        <taxon>Polyphaga</taxon>
        <taxon>Elateriformia</taxon>
        <taxon>Elateroidea</taxon>
        <taxon>Elateridae</taxon>
        <taxon>Agrypninae</taxon>
        <taxon>Pyrophorini</taxon>
        <taxon>Ignelater</taxon>
    </lineage>
</organism>
<dbReference type="Proteomes" id="UP000801492">
    <property type="component" value="Unassembled WGS sequence"/>
</dbReference>
<comment type="similarity">
    <text evidence="2 10">Belongs to the WD repeat EIF2A family.</text>
</comment>
<proteinExistence type="inferred from homology"/>
<dbReference type="PANTHER" id="PTHR13227">
    <property type="entry name" value="EUKARYOTIC TRANSLATION INITIATION FACTOR 2A"/>
    <property type="match status" value="1"/>
</dbReference>
<feature type="compositionally biased region" description="Basic and acidic residues" evidence="11">
    <location>
        <begin position="459"/>
        <end position="470"/>
    </location>
</feature>
<feature type="region of interest" description="Disordered" evidence="11">
    <location>
        <begin position="459"/>
        <end position="523"/>
    </location>
</feature>
<dbReference type="GO" id="GO:0043022">
    <property type="term" value="F:ribosome binding"/>
    <property type="evidence" value="ECO:0007669"/>
    <property type="project" value="UniProtKB-UniRule"/>
</dbReference>
<evidence type="ECO:0000256" key="2">
    <source>
        <dbReference type="ARBA" id="ARBA00009573"/>
    </source>
</evidence>
<evidence type="ECO:0000313" key="14">
    <source>
        <dbReference type="Proteomes" id="UP000801492"/>
    </source>
</evidence>
<keyword evidence="9" id="KW-0175">Coiled coil</keyword>
<keyword evidence="14" id="KW-1185">Reference proteome</keyword>
<gene>
    <name evidence="13" type="ORF">ILUMI_05644</name>
</gene>
<evidence type="ECO:0000256" key="9">
    <source>
        <dbReference type="ARBA" id="ARBA00023054"/>
    </source>
</evidence>
<dbReference type="SUPFAM" id="SSF82171">
    <property type="entry name" value="DPP6 N-terminal domain-like"/>
    <property type="match status" value="1"/>
</dbReference>
<evidence type="ECO:0000256" key="5">
    <source>
        <dbReference type="ARBA" id="ARBA00022574"/>
    </source>
</evidence>
<keyword evidence="4 10" id="KW-0396">Initiation factor</keyword>
<dbReference type="InterPro" id="IPR013979">
    <property type="entry name" value="TIF_beta_prop-like"/>
</dbReference>
<dbReference type="GO" id="GO:0000049">
    <property type="term" value="F:tRNA binding"/>
    <property type="evidence" value="ECO:0007669"/>
    <property type="project" value="UniProtKB-UniRule"/>
</dbReference>
<feature type="domain" description="Translation initiation factor beta propellor-like" evidence="12">
    <location>
        <begin position="214"/>
        <end position="408"/>
    </location>
</feature>
<dbReference type="Pfam" id="PF08662">
    <property type="entry name" value="eIF2A"/>
    <property type="match status" value="1"/>
</dbReference>
<keyword evidence="8 10" id="KW-0648">Protein biosynthesis</keyword>
<keyword evidence="6" id="KW-0677">Repeat</keyword>
<dbReference type="Gene3D" id="2.130.10.10">
    <property type="entry name" value="YVTN repeat-like/Quinoprotein amine dehydrogenase"/>
    <property type="match status" value="2"/>
</dbReference>